<proteinExistence type="predicted"/>
<feature type="region of interest" description="Disordered" evidence="1">
    <location>
        <begin position="1"/>
        <end position="43"/>
    </location>
</feature>
<organism evidence="2 3">
    <name type="scientific">Prauserella oleivorans</name>
    <dbReference type="NCBI Taxonomy" id="1478153"/>
    <lineage>
        <taxon>Bacteria</taxon>
        <taxon>Bacillati</taxon>
        <taxon>Actinomycetota</taxon>
        <taxon>Actinomycetes</taxon>
        <taxon>Pseudonocardiales</taxon>
        <taxon>Pseudonocardiaceae</taxon>
        <taxon>Prauserella</taxon>
    </lineage>
</organism>
<name>A0ABW5WH48_9PSEU</name>
<keyword evidence="3" id="KW-1185">Reference proteome</keyword>
<reference evidence="3" key="1">
    <citation type="journal article" date="2019" name="Int. J. Syst. Evol. Microbiol.">
        <title>The Global Catalogue of Microorganisms (GCM) 10K type strain sequencing project: providing services to taxonomists for standard genome sequencing and annotation.</title>
        <authorList>
            <consortium name="The Broad Institute Genomics Platform"/>
            <consortium name="The Broad Institute Genome Sequencing Center for Infectious Disease"/>
            <person name="Wu L."/>
            <person name="Ma J."/>
        </authorList>
    </citation>
    <scope>NUCLEOTIDE SEQUENCE [LARGE SCALE GENOMIC DNA]</scope>
    <source>
        <strain evidence="3">IBRC-M 10906</strain>
    </source>
</reference>
<evidence type="ECO:0000313" key="3">
    <source>
        <dbReference type="Proteomes" id="UP001597478"/>
    </source>
</evidence>
<evidence type="ECO:0000313" key="2">
    <source>
        <dbReference type="EMBL" id="MFD2803232.1"/>
    </source>
</evidence>
<dbReference type="RefSeq" id="WP_377394662.1">
    <property type="nucleotide sequence ID" value="NZ_JBHSAN010000054.1"/>
</dbReference>
<protein>
    <submittedName>
        <fullName evidence="2">Uncharacterized protein</fullName>
    </submittedName>
</protein>
<feature type="compositionally biased region" description="Polar residues" evidence="1">
    <location>
        <begin position="139"/>
        <end position="150"/>
    </location>
</feature>
<accession>A0ABW5WH48</accession>
<evidence type="ECO:0000256" key="1">
    <source>
        <dbReference type="SAM" id="MobiDB-lite"/>
    </source>
</evidence>
<feature type="region of interest" description="Disordered" evidence="1">
    <location>
        <begin position="108"/>
        <end position="150"/>
    </location>
</feature>
<feature type="region of interest" description="Disordered" evidence="1">
    <location>
        <begin position="62"/>
        <end position="91"/>
    </location>
</feature>
<gene>
    <name evidence="2" type="ORF">ACFS2C_27960</name>
</gene>
<comment type="caution">
    <text evidence="2">The sequence shown here is derived from an EMBL/GenBank/DDBJ whole genome shotgun (WGS) entry which is preliminary data.</text>
</comment>
<feature type="compositionally biased region" description="Low complexity" evidence="1">
    <location>
        <begin position="11"/>
        <end position="24"/>
    </location>
</feature>
<dbReference type="EMBL" id="JBHUOF010000049">
    <property type="protein sequence ID" value="MFD2803232.1"/>
    <property type="molecule type" value="Genomic_DNA"/>
</dbReference>
<dbReference type="Proteomes" id="UP001597478">
    <property type="component" value="Unassembled WGS sequence"/>
</dbReference>
<sequence>MDCAEGGGVLPAPESVPASLSVPSPSVPGPGASGSGVTGSEPVSGVAGLLVSWTAVSRGTVVDDDSAGAGEPGPGAADDGVVACPRPAPKTSSDRLVVFAGAIAIPPRFRASSPNRNSGPPPRPAGRSDAASGLGTGTAPGSSGVSSAGC</sequence>